<feature type="compositionally biased region" description="Polar residues" evidence="1">
    <location>
        <begin position="102"/>
        <end position="128"/>
    </location>
</feature>
<gene>
    <name evidence="2" type="ORF">HAX54_026647</name>
</gene>
<feature type="region of interest" description="Disordered" evidence="1">
    <location>
        <begin position="100"/>
        <end position="143"/>
    </location>
</feature>
<protein>
    <submittedName>
        <fullName evidence="2">Uncharacterized protein</fullName>
    </submittedName>
</protein>
<accession>A0ABS8V2W1</accession>
<name>A0ABS8V2W1_DATST</name>
<keyword evidence="3" id="KW-1185">Reference proteome</keyword>
<reference evidence="2 3" key="1">
    <citation type="journal article" date="2021" name="BMC Genomics">
        <title>Datura genome reveals duplications of psychoactive alkaloid biosynthetic genes and high mutation rate following tissue culture.</title>
        <authorList>
            <person name="Rajewski A."/>
            <person name="Carter-House D."/>
            <person name="Stajich J."/>
            <person name="Litt A."/>
        </authorList>
    </citation>
    <scope>NUCLEOTIDE SEQUENCE [LARGE SCALE GENOMIC DNA]</scope>
    <source>
        <strain evidence="2">AR-01</strain>
    </source>
</reference>
<comment type="caution">
    <text evidence="2">The sequence shown here is derived from an EMBL/GenBank/DDBJ whole genome shotgun (WGS) entry which is preliminary data.</text>
</comment>
<organism evidence="2 3">
    <name type="scientific">Datura stramonium</name>
    <name type="common">Jimsonweed</name>
    <name type="synonym">Common thornapple</name>
    <dbReference type="NCBI Taxonomy" id="4076"/>
    <lineage>
        <taxon>Eukaryota</taxon>
        <taxon>Viridiplantae</taxon>
        <taxon>Streptophyta</taxon>
        <taxon>Embryophyta</taxon>
        <taxon>Tracheophyta</taxon>
        <taxon>Spermatophyta</taxon>
        <taxon>Magnoliopsida</taxon>
        <taxon>eudicotyledons</taxon>
        <taxon>Gunneridae</taxon>
        <taxon>Pentapetalae</taxon>
        <taxon>asterids</taxon>
        <taxon>lamiids</taxon>
        <taxon>Solanales</taxon>
        <taxon>Solanaceae</taxon>
        <taxon>Solanoideae</taxon>
        <taxon>Datureae</taxon>
        <taxon>Datura</taxon>
    </lineage>
</organism>
<dbReference type="Proteomes" id="UP000823775">
    <property type="component" value="Unassembled WGS sequence"/>
</dbReference>
<feature type="compositionally biased region" description="Basic residues" evidence="1">
    <location>
        <begin position="130"/>
        <end position="143"/>
    </location>
</feature>
<evidence type="ECO:0000256" key="1">
    <source>
        <dbReference type="SAM" id="MobiDB-lite"/>
    </source>
</evidence>
<proteinExistence type="predicted"/>
<evidence type="ECO:0000313" key="3">
    <source>
        <dbReference type="Proteomes" id="UP000823775"/>
    </source>
</evidence>
<evidence type="ECO:0000313" key="2">
    <source>
        <dbReference type="EMBL" id="MCD9640911.1"/>
    </source>
</evidence>
<sequence length="143" mass="15943">MSSSQHSHIGQASVPINTLKIGLGWKEWRSFITFKEKRVIHAEAQFDAESFKDGVPRYLPPRQLVLCLSHWIGWCGANSVISLATKIDKGPNYEAGKVYRNMTPSSSASTHRATTPLHTAEPQSSLPRFSQHRTKGQSKLRTG</sequence>
<dbReference type="EMBL" id="JACEIK010003236">
    <property type="protein sequence ID" value="MCD9640911.1"/>
    <property type="molecule type" value="Genomic_DNA"/>
</dbReference>